<dbReference type="EMBL" id="WPCU01000005">
    <property type="protein sequence ID" value="MVA76002.1"/>
    <property type="molecule type" value="Genomic_DNA"/>
</dbReference>
<proteinExistence type="predicted"/>
<name>A0A6A9UWJ0_9ACTN</name>
<keyword evidence="3" id="KW-1185">Reference proteome</keyword>
<protein>
    <submittedName>
        <fullName evidence="2">Uncharacterized protein</fullName>
    </submittedName>
</protein>
<keyword evidence="1" id="KW-1133">Transmembrane helix</keyword>
<sequence>MSTPGPWAQPAVTGPRWGRRVVVTLVSVLLSSLLGVLGGVAVLNGRTAPDDPSAPEPPPVAARPSDTVRRYLEALAAADAGAALAEAATQPADRTLLTDEVLRASQQIAPLSAITVPDTDAGSSVEASYRLGEEQVTRRFRVAEVPGGYQLETVAATLDVSRLRTEALPLTVAGTDVAGDSVTLFPGVYAVETGNEYLAYGSGQLLVKDPDAYLDTSDLALDITEEGVTAFTELVEAHLDKCLASSSPEPKGCPFAASVSSSYEVKKGSGSWEADDELLAGFEPRLDYEDPTVATAYVSGQLTFSYRYTSDFEDGTQDGEIRTYLGADYSLDLDSEPLEVTAG</sequence>
<evidence type="ECO:0000313" key="2">
    <source>
        <dbReference type="EMBL" id="MVA76002.1"/>
    </source>
</evidence>
<keyword evidence="1" id="KW-0472">Membrane</keyword>
<evidence type="ECO:0000313" key="3">
    <source>
        <dbReference type="Proteomes" id="UP000435304"/>
    </source>
</evidence>
<reference evidence="2 3" key="1">
    <citation type="submission" date="2019-12" db="EMBL/GenBank/DDBJ databases">
        <title>Auraticoccus cholistani sp. nov., an actinomycete isolated from soil of Cholistan desert.</title>
        <authorList>
            <person name="Cheema M.T."/>
        </authorList>
    </citation>
    <scope>NUCLEOTIDE SEQUENCE [LARGE SCALE GENOMIC DNA]</scope>
    <source>
        <strain evidence="2 3">F435</strain>
    </source>
</reference>
<dbReference type="AlphaFoldDB" id="A0A6A9UWJ0"/>
<evidence type="ECO:0000256" key="1">
    <source>
        <dbReference type="SAM" id="Phobius"/>
    </source>
</evidence>
<keyword evidence="1" id="KW-0812">Transmembrane</keyword>
<dbReference type="Proteomes" id="UP000435304">
    <property type="component" value="Unassembled WGS sequence"/>
</dbReference>
<accession>A0A6A9UWJ0</accession>
<organism evidence="2 3">
    <name type="scientific">Auraticoccus cholistanensis</name>
    <dbReference type="NCBI Taxonomy" id="2656650"/>
    <lineage>
        <taxon>Bacteria</taxon>
        <taxon>Bacillati</taxon>
        <taxon>Actinomycetota</taxon>
        <taxon>Actinomycetes</taxon>
        <taxon>Propionibacteriales</taxon>
        <taxon>Propionibacteriaceae</taxon>
        <taxon>Auraticoccus</taxon>
    </lineage>
</organism>
<comment type="caution">
    <text evidence="2">The sequence shown here is derived from an EMBL/GenBank/DDBJ whole genome shotgun (WGS) entry which is preliminary data.</text>
</comment>
<feature type="transmembrane region" description="Helical" evidence="1">
    <location>
        <begin position="21"/>
        <end position="43"/>
    </location>
</feature>
<gene>
    <name evidence="2" type="ORF">GC722_08195</name>
</gene>